<feature type="compositionally biased region" description="Polar residues" evidence="1">
    <location>
        <begin position="75"/>
        <end position="90"/>
    </location>
</feature>
<dbReference type="AlphaFoldDB" id="A0ABD3H1U0"/>
<feature type="compositionally biased region" description="Basic and acidic residues" evidence="1">
    <location>
        <begin position="60"/>
        <end position="72"/>
    </location>
</feature>
<evidence type="ECO:0000256" key="1">
    <source>
        <dbReference type="SAM" id="MobiDB-lite"/>
    </source>
</evidence>
<dbReference type="EMBL" id="JBJQOH010000006">
    <property type="protein sequence ID" value="KAL3684011.1"/>
    <property type="molecule type" value="Genomic_DNA"/>
</dbReference>
<evidence type="ECO:0000313" key="3">
    <source>
        <dbReference type="Proteomes" id="UP001633002"/>
    </source>
</evidence>
<organism evidence="2 3">
    <name type="scientific">Riccia sorocarpa</name>
    <dbReference type="NCBI Taxonomy" id="122646"/>
    <lineage>
        <taxon>Eukaryota</taxon>
        <taxon>Viridiplantae</taxon>
        <taxon>Streptophyta</taxon>
        <taxon>Embryophyta</taxon>
        <taxon>Marchantiophyta</taxon>
        <taxon>Marchantiopsida</taxon>
        <taxon>Marchantiidae</taxon>
        <taxon>Marchantiales</taxon>
        <taxon>Ricciaceae</taxon>
        <taxon>Riccia</taxon>
    </lineage>
</organism>
<reference evidence="2 3" key="1">
    <citation type="submission" date="2024-09" db="EMBL/GenBank/DDBJ databases">
        <title>Chromosome-scale assembly of Riccia sorocarpa.</title>
        <authorList>
            <person name="Paukszto L."/>
        </authorList>
    </citation>
    <scope>NUCLEOTIDE SEQUENCE [LARGE SCALE GENOMIC DNA]</scope>
    <source>
        <strain evidence="2">LP-2024</strain>
        <tissue evidence="2">Aerial parts of the thallus</tissue>
    </source>
</reference>
<keyword evidence="3" id="KW-1185">Reference proteome</keyword>
<feature type="region of interest" description="Disordered" evidence="1">
    <location>
        <begin position="41"/>
        <end position="119"/>
    </location>
</feature>
<feature type="compositionally biased region" description="Basic and acidic residues" evidence="1">
    <location>
        <begin position="110"/>
        <end position="119"/>
    </location>
</feature>
<feature type="compositionally biased region" description="Polar residues" evidence="1">
    <location>
        <begin position="99"/>
        <end position="108"/>
    </location>
</feature>
<gene>
    <name evidence="2" type="ORF">R1sor_002033</name>
</gene>
<sequence>MPVEGILKLAIAEMEAEAVLYRDETMKEWTANQKWLLSKVTTGNTASDLESEEENESDWDTSRNNKEIRVEDETMNGQRTPIPTEENTTWIRRARRVSSRGQDPSMAQGNERRPREKTYDSLIYSGVWTRGDEDVLHRKEGER</sequence>
<name>A0ABD3H1U0_9MARC</name>
<accession>A0ABD3H1U0</accession>
<feature type="compositionally biased region" description="Acidic residues" evidence="1">
    <location>
        <begin position="49"/>
        <end position="59"/>
    </location>
</feature>
<comment type="caution">
    <text evidence="2">The sequence shown here is derived from an EMBL/GenBank/DDBJ whole genome shotgun (WGS) entry which is preliminary data.</text>
</comment>
<proteinExistence type="predicted"/>
<evidence type="ECO:0000313" key="2">
    <source>
        <dbReference type="EMBL" id="KAL3684011.1"/>
    </source>
</evidence>
<protein>
    <submittedName>
        <fullName evidence="2">Uncharacterized protein</fullName>
    </submittedName>
</protein>
<dbReference type="Proteomes" id="UP001633002">
    <property type="component" value="Unassembled WGS sequence"/>
</dbReference>